<keyword evidence="2" id="KW-0813">Transport</keyword>
<feature type="transmembrane region" description="Helical" evidence="8">
    <location>
        <begin position="406"/>
        <end position="428"/>
    </location>
</feature>
<dbReference type="Gene3D" id="3.40.50.300">
    <property type="entry name" value="P-loop containing nucleotide triphosphate hydrolases"/>
    <property type="match status" value="1"/>
</dbReference>
<dbReference type="InterPro" id="IPR027417">
    <property type="entry name" value="P-loop_NTPase"/>
</dbReference>
<evidence type="ECO:0000256" key="5">
    <source>
        <dbReference type="ARBA" id="ARBA00022840"/>
    </source>
</evidence>
<feature type="domain" description="ABC transporter" evidence="9">
    <location>
        <begin position="29"/>
        <end position="260"/>
    </location>
</feature>
<evidence type="ECO:0000256" key="4">
    <source>
        <dbReference type="ARBA" id="ARBA00022741"/>
    </source>
</evidence>
<evidence type="ECO:0000256" key="2">
    <source>
        <dbReference type="ARBA" id="ARBA00022448"/>
    </source>
</evidence>
<name>A0A9Q1GPT2_9CARY</name>
<protein>
    <recommendedName>
        <fullName evidence="9">ABC transporter domain-containing protein</fullName>
    </recommendedName>
</protein>
<dbReference type="SMART" id="SM00382">
    <property type="entry name" value="AAA"/>
    <property type="match status" value="1"/>
</dbReference>
<keyword evidence="11" id="KW-1185">Reference proteome</keyword>
<organism evidence="10 11">
    <name type="scientific">Carnegiea gigantea</name>
    <dbReference type="NCBI Taxonomy" id="171969"/>
    <lineage>
        <taxon>Eukaryota</taxon>
        <taxon>Viridiplantae</taxon>
        <taxon>Streptophyta</taxon>
        <taxon>Embryophyta</taxon>
        <taxon>Tracheophyta</taxon>
        <taxon>Spermatophyta</taxon>
        <taxon>Magnoliopsida</taxon>
        <taxon>eudicotyledons</taxon>
        <taxon>Gunneridae</taxon>
        <taxon>Pentapetalae</taxon>
        <taxon>Caryophyllales</taxon>
        <taxon>Cactineae</taxon>
        <taxon>Cactaceae</taxon>
        <taxon>Cactoideae</taxon>
        <taxon>Echinocereeae</taxon>
        <taxon>Carnegiea</taxon>
    </lineage>
</organism>
<evidence type="ECO:0000256" key="6">
    <source>
        <dbReference type="ARBA" id="ARBA00022989"/>
    </source>
</evidence>
<keyword evidence="4" id="KW-0547">Nucleotide-binding</keyword>
<evidence type="ECO:0000259" key="9">
    <source>
        <dbReference type="PROSITE" id="PS50893"/>
    </source>
</evidence>
<proteinExistence type="predicted"/>
<dbReference type="InterPro" id="IPR003593">
    <property type="entry name" value="AAA+_ATPase"/>
</dbReference>
<evidence type="ECO:0000256" key="7">
    <source>
        <dbReference type="ARBA" id="ARBA00023136"/>
    </source>
</evidence>
<keyword evidence="3 8" id="KW-0812">Transmembrane</keyword>
<dbReference type="SUPFAM" id="SSF52540">
    <property type="entry name" value="P-loop containing nucleoside triphosphate hydrolases"/>
    <property type="match status" value="1"/>
</dbReference>
<evidence type="ECO:0000313" key="10">
    <source>
        <dbReference type="EMBL" id="KAJ8423928.1"/>
    </source>
</evidence>
<evidence type="ECO:0000313" key="11">
    <source>
        <dbReference type="Proteomes" id="UP001153076"/>
    </source>
</evidence>
<dbReference type="GO" id="GO:0016020">
    <property type="term" value="C:membrane"/>
    <property type="evidence" value="ECO:0007669"/>
    <property type="project" value="UniProtKB-SubCell"/>
</dbReference>
<dbReference type="GO" id="GO:0005524">
    <property type="term" value="F:ATP binding"/>
    <property type="evidence" value="ECO:0007669"/>
    <property type="project" value="UniProtKB-KW"/>
</dbReference>
<dbReference type="PROSITE" id="PS50893">
    <property type="entry name" value="ABC_TRANSPORTER_2"/>
    <property type="match status" value="1"/>
</dbReference>
<keyword evidence="5" id="KW-0067">ATP-binding</keyword>
<reference evidence="10" key="1">
    <citation type="submission" date="2022-04" db="EMBL/GenBank/DDBJ databases">
        <title>Carnegiea gigantea Genome sequencing and assembly v2.</title>
        <authorList>
            <person name="Copetti D."/>
            <person name="Sanderson M.J."/>
            <person name="Burquez A."/>
            <person name="Wojciechowski M.F."/>
        </authorList>
    </citation>
    <scope>NUCLEOTIDE SEQUENCE</scope>
    <source>
        <strain evidence="10">SGP5-SGP5p</strain>
        <tissue evidence="10">Aerial part</tissue>
    </source>
</reference>
<dbReference type="Proteomes" id="UP001153076">
    <property type="component" value="Unassembled WGS sequence"/>
</dbReference>
<dbReference type="InterPro" id="IPR003439">
    <property type="entry name" value="ABC_transporter-like_ATP-bd"/>
</dbReference>
<dbReference type="Pfam" id="PF00005">
    <property type="entry name" value="ABC_tran"/>
    <property type="match status" value="1"/>
</dbReference>
<comment type="caution">
    <text evidence="10">The sequence shown here is derived from an EMBL/GenBank/DDBJ whole genome shotgun (WGS) entry which is preliminary data.</text>
</comment>
<dbReference type="EMBL" id="JAKOGI010001824">
    <property type="protein sequence ID" value="KAJ8423928.1"/>
    <property type="molecule type" value="Genomic_DNA"/>
</dbReference>
<evidence type="ECO:0000256" key="3">
    <source>
        <dbReference type="ARBA" id="ARBA00022692"/>
    </source>
</evidence>
<comment type="subcellular location">
    <subcellularLocation>
        <location evidence="1">Membrane</location>
        <topology evidence="1">Multi-pass membrane protein</topology>
    </subcellularLocation>
</comment>
<feature type="transmembrane region" description="Helical" evidence="8">
    <location>
        <begin position="371"/>
        <end position="394"/>
    </location>
</feature>
<dbReference type="OrthoDB" id="66620at2759"/>
<evidence type="ECO:0000256" key="1">
    <source>
        <dbReference type="ARBA" id="ARBA00004141"/>
    </source>
</evidence>
<dbReference type="GO" id="GO:0140359">
    <property type="term" value="F:ABC-type transporter activity"/>
    <property type="evidence" value="ECO:0007669"/>
    <property type="project" value="InterPro"/>
</dbReference>
<keyword evidence="6 8" id="KW-1133">Transmembrane helix</keyword>
<sequence>MIYSTVTDVEVGTPNKKKVEAEPTLPIYLKFTDLTYKAIVKGVTTIEEKTILHRITGVVKPGEMLALMGPSGSGKTTLLSILGGRLSLPIVGGAVTYNDQPFSKLDKATKGRTSYGCHPSAGAGEYLERLDHLMKLYKIKKFTKHRCQDTMVGGSMVRGVSGGERKRVCIGSEILFNHALLFLDEPSSGLDSTTSLKIIQMLHDLAKAGKTIITAIDQPSGRLFYKFDKLILLGKGNLLHSGKTSEVMGYFGSIGFSPLIAMNRAEFLVDVANGNINDTTLPSALESKMQIQGNPNPGSKHGKSSSVIIHEYLVEAYESTVEAKERKKLMAPISKDKKSKLCSVKRERGASWWQQYSILFQRAFKEQRHEYLSWLKISQVLAIAIILEFLWWQSGCKTEKELEDQAGLLFFIAFFWGFFPLSTATFTFPQEKAMLIKE</sequence>
<dbReference type="Pfam" id="PF01061">
    <property type="entry name" value="ABC2_membrane"/>
    <property type="match status" value="1"/>
</dbReference>
<keyword evidence="7 8" id="KW-0472">Membrane</keyword>
<dbReference type="InterPro" id="IPR013525">
    <property type="entry name" value="ABC2_TM"/>
</dbReference>
<evidence type="ECO:0000256" key="8">
    <source>
        <dbReference type="SAM" id="Phobius"/>
    </source>
</evidence>
<accession>A0A9Q1GPT2</accession>
<gene>
    <name evidence="10" type="ORF">Cgig2_021621</name>
</gene>
<dbReference type="PROSITE" id="PS00211">
    <property type="entry name" value="ABC_TRANSPORTER_1"/>
    <property type="match status" value="1"/>
</dbReference>
<dbReference type="AlphaFoldDB" id="A0A9Q1GPT2"/>
<dbReference type="InterPro" id="IPR017871">
    <property type="entry name" value="ABC_transporter-like_CS"/>
</dbReference>
<dbReference type="PANTHER" id="PTHR48041:SF94">
    <property type="entry name" value="ABC TRANSPORTER G FAMILY MEMBER 22"/>
    <property type="match status" value="1"/>
</dbReference>
<dbReference type="GO" id="GO:0016887">
    <property type="term" value="F:ATP hydrolysis activity"/>
    <property type="evidence" value="ECO:0007669"/>
    <property type="project" value="InterPro"/>
</dbReference>
<dbReference type="PANTHER" id="PTHR48041">
    <property type="entry name" value="ABC TRANSPORTER G FAMILY MEMBER 28"/>
    <property type="match status" value="1"/>
</dbReference>
<dbReference type="InterPro" id="IPR050352">
    <property type="entry name" value="ABCG_transporters"/>
</dbReference>